<protein>
    <recommendedName>
        <fullName evidence="4">FMN-binding protein</fullName>
    </recommendedName>
</protein>
<feature type="signal peptide" evidence="1">
    <location>
        <begin position="1"/>
        <end position="19"/>
    </location>
</feature>
<sequence>MNCKFTLLLCILFPVCLKAQPNYSEKQQKLEMLHWIIERSPISAIKSEYDKTMQETGFPKTLVTLKDGSYYGETPFDDFGYKHIISFEMMNGEMIRADYNEVNENGQGKQEDADYCNRMGQSGTTPAIAYPEYEKQLIKKQLPDKVDAVSGATYSMYRFRLALAFAILNAQ</sequence>
<evidence type="ECO:0000256" key="1">
    <source>
        <dbReference type="SAM" id="SignalP"/>
    </source>
</evidence>
<dbReference type="RefSeq" id="WP_282589897.1">
    <property type="nucleotide sequence ID" value="NZ_JAPAAF010000001.1"/>
</dbReference>
<evidence type="ECO:0000313" key="2">
    <source>
        <dbReference type="EMBL" id="MCW0481293.1"/>
    </source>
</evidence>
<evidence type="ECO:0000313" key="3">
    <source>
        <dbReference type="Proteomes" id="UP001163821"/>
    </source>
</evidence>
<dbReference type="AlphaFoldDB" id="A0AA42C413"/>
<reference evidence="2" key="1">
    <citation type="submission" date="2022-10" db="EMBL/GenBank/DDBJ databases">
        <title>Gaoshiqiia sediminis gen. nov., sp. nov., isolated from coastal sediment.</title>
        <authorList>
            <person name="Yu W.X."/>
            <person name="Mu D.S."/>
            <person name="Du J.Z."/>
            <person name="Liang Y.Q."/>
        </authorList>
    </citation>
    <scope>NUCLEOTIDE SEQUENCE</scope>
    <source>
        <strain evidence="2">A06</strain>
    </source>
</reference>
<dbReference type="Proteomes" id="UP001163821">
    <property type="component" value="Unassembled WGS sequence"/>
</dbReference>
<evidence type="ECO:0008006" key="4">
    <source>
        <dbReference type="Google" id="ProtNLM"/>
    </source>
</evidence>
<accession>A0AA42C413</accession>
<keyword evidence="1" id="KW-0732">Signal</keyword>
<dbReference type="Gene3D" id="3.90.1010.20">
    <property type="match status" value="1"/>
</dbReference>
<proteinExistence type="predicted"/>
<dbReference type="EMBL" id="JAPAAF010000001">
    <property type="protein sequence ID" value="MCW0481293.1"/>
    <property type="molecule type" value="Genomic_DNA"/>
</dbReference>
<keyword evidence="3" id="KW-1185">Reference proteome</keyword>
<comment type="caution">
    <text evidence="2">The sequence shown here is derived from an EMBL/GenBank/DDBJ whole genome shotgun (WGS) entry which is preliminary data.</text>
</comment>
<feature type="chain" id="PRO_5041261813" description="FMN-binding protein" evidence="1">
    <location>
        <begin position="20"/>
        <end position="171"/>
    </location>
</feature>
<name>A0AA42C413_9BACT</name>
<organism evidence="2 3">
    <name type="scientific">Gaoshiqia sediminis</name>
    <dbReference type="NCBI Taxonomy" id="2986998"/>
    <lineage>
        <taxon>Bacteria</taxon>
        <taxon>Pseudomonadati</taxon>
        <taxon>Bacteroidota</taxon>
        <taxon>Bacteroidia</taxon>
        <taxon>Marinilabiliales</taxon>
        <taxon>Prolixibacteraceae</taxon>
        <taxon>Gaoshiqia</taxon>
    </lineage>
</organism>
<gene>
    <name evidence="2" type="ORF">N2K84_01035</name>
</gene>